<evidence type="ECO:0000313" key="11">
    <source>
        <dbReference type="Proteomes" id="UP001497623"/>
    </source>
</evidence>
<evidence type="ECO:0000256" key="7">
    <source>
        <dbReference type="ARBA" id="ARBA00023242"/>
    </source>
</evidence>
<feature type="region of interest" description="Disordered" evidence="8">
    <location>
        <begin position="175"/>
        <end position="221"/>
    </location>
</feature>
<keyword evidence="11" id="KW-1185">Reference proteome</keyword>
<dbReference type="Pfam" id="PF00929">
    <property type="entry name" value="RNase_T"/>
    <property type="match status" value="1"/>
</dbReference>
<dbReference type="PANTHER" id="PTHR12801:SF158">
    <property type="entry name" value="RNA EXONUCLEASE 4"/>
    <property type="match status" value="1"/>
</dbReference>
<dbReference type="GO" id="GO:0008408">
    <property type="term" value="F:3'-5' exonuclease activity"/>
    <property type="evidence" value="ECO:0007669"/>
    <property type="project" value="InterPro"/>
</dbReference>
<evidence type="ECO:0000256" key="5">
    <source>
        <dbReference type="ARBA" id="ARBA00022801"/>
    </source>
</evidence>
<dbReference type="CDD" id="cd06144">
    <property type="entry name" value="REX4_like"/>
    <property type="match status" value="1"/>
</dbReference>
<feature type="domain" description="Exonuclease" evidence="9">
    <location>
        <begin position="276"/>
        <end position="439"/>
    </location>
</feature>
<keyword evidence="7" id="KW-0539">Nucleus</keyword>
<comment type="similarity">
    <text evidence="2">Belongs to the REXO4 family.</text>
</comment>
<feature type="compositionally biased region" description="Basic and acidic residues" evidence="8">
    <location>
        <begin position="24"/>
        <end position="34"/>
    </location>
</feature>
<keyword evidence="4" id="KW-0540">Nuclease</keyword>
<dbReference type="AlphaFoldDB" id="A0AAV2RV58"/>
<dbReference type="PANTHER" id="PTHR12801">
    <property type="entry name" value="RNA EXONUCLEASE REXO1 / RECO3 FAMILY MEMBER-RELATED"/>
    <property type="match status" value="1"/>
</dbReference>
<gene>
    <name evidence="10" type="ORF">MNOR_LOCUS28454</name>
</gene>
<dbReference type="Gene3D" id="3.30.420.10">
    <property type="entry name" value="Ribonuclease H-like superfamily/Ribonuclease H"/>
    <property type="match status" value="1"/>
</dbReference>
<evidence type="ECO:0000256" key="8">
    <source>
        <dbReference type="SAM" id="MobiDB-lite"/>
    </source>
</evidence>
<evidence type="ECO:0000256" key="3">
    <source>
        <dbReference type="ARBA" id="ARBA00016937"/>
    </source>
</evidence>
<protein>
    <recommendedName>
        <fullName evidence="3">RNA exonuclease 4</fullName>
    </recommendedName>
</protein>
<dbReference type="GO" id="GO:0005634">
    <property type="term" value="C:nucleus"/>
    <property type="evidence" value="ECO:0007669"/>
    <property type="project" value="UniProtKB-SubCell"/>
</dbReference>
<name>A0AAV2RV58_MEGNR</name>
<feature type="non-terminal residue" evidence="10">
    <location>
        <position position="1"/>
    </location>
</feature>
<feature type="compositionally biased region" description="Basic and acidic residues" evidence="8">
    <location>
        <begin position="186"/>
        <end position="206"/>
    </location>
</feature>
<organism evidence="10 11">
    <name type="scientific">Meganyctiphanes norvegica</name>
    <name type="common">Northern krill</name>
    <name type="synonym">Thysanopoda norvegica</name>
    <dbReference type="NCBI Taxonomy" id="48144"/>
    <lineage>
        <taxon>Eukaryota</taxon>
        <taxon>Metazoa</taxon>
        <taxon>Ecdysozoa</taxon>
        <taxon>Arthropoda</taxon>
        <taxon>Crustacea</taxon>
        <taxon>Multicrustacea</taxon>
        <taxon>Malacostraca</taxon>
        <taxon>Eumalacostraca</taxon>
        <taxon>Eucarida</taxon>
        <taxon>Euphausiacea</taxon>
        <taxon>Euphausiidae</taxon>
        <taxon>Meganyctiphanes</taxon>
    </lineage>
</organism>
<reference evidence="10 11" key="1">
    <citation type="submission" date="2024-05" db="EMBL/GenBank/DDBJ databases">
        <authorList>
            <person name="Wallberg A."/>
        </authorList>
    </citation>
    <scope>NUCLEOTIDE SEQUENCE [LARGE SCALE GENOMIC DNA]</scope>
</reference>
<dbReference type="SMART" id="SM00479">
    <property type="entry name" value="EXOIII"/>
    <property type="match status" value="1"/>
</dbReference>
<feature type="compositionally biased region" description="Basic and acidic residues" evidence="8">
    <location>
        <begin position="111"/>
        <end position="121"/>
    </location>
</feature>
<dbReference type="Proteomes" id="UP001497623">
    <property type="component" value="Unassembled WGS sequence"/>
</dbReference>
<evidence type="ECO:0000256" key="4">
    <source>
        <dbReference type="ARBA" id="ARBA00022722"/>
    </source>
</evidence>
<keyword evidence="6" id="KW-0269">Exonuclease</keyword>
<evidence type="ECO:0000313" key="10">
    <source>
        <dbReference type="EMBL" id="CAL4139469.1"/>
    </source>
</evidence>
<dbReference type="FunFam" id="3.30.420.10:FF:000007">
    <property type="entry name" value="Interferon-stimulated exonuclease gene 20"/>
    <property type="match status" value="1"/>
</dbReference>
<dbReference type="GO" id="GO:0003676">
    <property type="term" value="F:nucleic acid binding"/>
    <property type="evidence" value="ECO:0007669"/>
    <property type="project" value="InterPro"/>
</dbReference>
<feature type="compositionally biased region" description="Basic residues" evidence="8">
    <location>
        <begin position="123"/>
        <end position="135"/>
    </location>
</feature>
<dbReference type="SUPFAM" id="SSF53098">
    <property type="entry name" value="Ribonuclease H-like"/>
    <property type="match status" value="1"/>
</dbReference>
<comment type="subcellular location">
    <subcellularLocation>
        <location evidence="1">Nucleus</location>
    </subcellularLocation>
</comment>
<dbReference type="EMBL" id="CAXKWB010031433">
    <property type="protein sequence ID" value="CAL4139469.1"/>
    <property type="molecule type" value="Genomic_DNA"/>
</dbReference>
<evidence type="ECO:0000256" key="6">
    <source>
        <dbReference type="ARBA" id="ARBA00022839"/>
    </source>
</evidence>
<dbReference type="InterPro" id="IPR013520">
    <property type="entry name" value="Ribonucl_H"/>
</dbReference>
<dbReference type="InterPro" id="IPR036397">
    <property type="entry name" value="RNaseH_sf"/>
</dbReference>
<keyword evidence="5" id="KW-0378">Hydrolase</keyword>
<dbReference type="InterPro" id="IPR047021">
    <property type="entry name" value="REXO1/3/4-like"/>
</dbReference>
<feature type="compositionally biased region" description="Basic and acidic residues" evidence="8">
    <location>
        <begin position="64"/>
        <end position="84"/>
    </location>
</feature>
<sequence length="462" mass="53573">NITFVYIATSHVEWTAINKHQKDRNKSSVMERKNKSNANIKKGMSKSKLKKRQRQFIIQQQKLKPVEDHQHEENSKNGNEETHSKTVTKVNRKLLKGEQTTGYQKEQVILDSKRKLEDANHNRPSKKCKKRKKSKVKSDSVETSSYKPILFVKDSKEYSANWNQLKDIIAKSDKKIEKSQLSNKNSSKEKLHMKSNREKTNKVVKDKSKKSTKGEKSKQKPDIWFDDVDPILLEDVDSHSKDENDTDFIETEMTEVDNNENTDNLVKENSYQGETKVIAMDCEMVGVGSQFSRDDSILARVSLVNHFGQVLYDTFVKPTEKVTDYRTEVSGVRPEDLVKGEEFTVVQHKVAAFLKNRILVGHALHNDFKVLFLSHPRNKIRDTSKYRGFRKLFGGRNPSLKRLTEKVMDVQIQKGEHNSIQDAQAAMRLYTLKRKEWESSLKKKRIIKKKISPPIQKNNETE</sequence>
<accession>A0AAV2RV58</accession>
<dbReference type="InterPro" id="IPR012337">
    <property type="entry name" value="RNaseH-like_sf"/>
</dbReference>
<dbReference type="GO" id="GO:0006364">
    <property type="term" value="P:rRNA processing"/>
    <property type="evidence" value="ECO:0007669"/>
    <property type="project" value="InterPro"/>
</dbReference>
<comment type="caution">
    <text evidence="10">The sequence shown here is derived from an EMBL/GenBank/DDBJ whole genome shotgun (WGS) entry which is preliminary data.</text>
</comment>
<dbReference type="InterPro" id="IPR037431">
    <property type="entry name" value="REX4_DEDDh_dom"/>
</dbReference>
<feature type="compositionally biased region" description="Basic residues" evidence="8">
    <location>
        <begin position="43"/>
        <end position="54"/>
    </location>
</feature>
<evidence type="ECO:0000256" key="2">
    <source>
        <dbReference type="ARBA" id="ARBA00010489"/>
    </source>
</evidence>
<evidence type="ECO:0000256" key="1">
    <source>
        <dbReference type="ARBA" id="ARBA00004123"/>
    </source>
</evidence>
<feature type="compositionally biased region" description="Basic and acidic residues" evidence="8">
    <location>
        <begin position="212"/>
        <end position="221"/>
    </location>
</feature>
<feature type="region of interest" description="Disordered" evidence="8">
    <location>
        <begin position="22"/>
        <end position="140"/>
    </location>
</feature>
<evidence type="ECO:0000259" key="9">
    <source>
        <dbReference type="SMART" id="SM00479"/>
    </source>
</evidence>
<proteinExistence type="inferred from homology"/>